<accession>A0AAV2DWN9</accession>
<dbReference type="AlphaFoldDB" id="A0AAV2DWN9"/>
<proteinExistence type="predicted"/>
<name>A0AAV2DWN9_9ROSI</name>
<reference evidence="1 2" key="1">
    <citation type="submission" date="2024-04" db="EMBL/GenBank/DDBJ databases">
        <authorList>
            <person name="Fracassetti M."/>
        </authorList>
    </citation>
    <scope>NUCLEOTIDE SEQUENCE [LARGE SCALE GENOMIC DNA]</scope>
</reference>
<gene>
    <name evidence="1" type="ORF">LTRI10_LOCUS19392</name>
</gene>
<keyword evidence="2" id="KW-1185">Reference proteome</keyword>
<dbReference type="EMBL" id="OZ034816">
    <property type="protein sequence ID" value="CAL1377765.1"/>
    <property type="molecule type" value="Genomic_DNA"/>
</dbReference>
<evidence type="ECO:0000313" key="1">
    <source>
        <dbReference type="EMBL" id="CAL1377765.1"/>
    </source>
</evidence>
<evidence type="ECO:0000313" key="2">
    <source>
        <dbReference type="Proteomes" id="UP001497516"/>
    </source>
</evidence>
<protein>
    <submittedName>
        <fullName evidence="1">Uncharacterized protein</fullName>
    </submittedName>
</protein>
<sequence>MTLSSQVIGNIISLSIHMGDRHFALKINQLYDSCSNETMAMVNIQVVLQNADCSKRVLLGSNLRKPCSQALWRPISALFSSNMVIIHLPSCRRKHPSSFRDGLGLIILR</sequence>
<organism evidence="1 2">
    <name type="scientific">Linum trigynum</name>
    <dbReference type="NCBI Taxonomy" id="586398"/>
    <lineage>
        <taxon>Eukaryota</taxon>
        <taxon>Viridiplantae</taxon>
        <taxon>Streptophyta</taxon>
        <taxon>Embryophyta</taxon>
        <taxon>Tracheophyta</taxon>
        <taxon>Spermatophyta</taxon>
        <taxon>Magnoliopsida</taxon>
        <taxon>eudicotyledons</taxon>
        <taxon>Gunneridae</taxon>
        <taxon>Pentapetalae</taxon>
        <taxon>rosids</taxon>
        <taxon>fabids</taxon>
        <taxon>Malpighiales</taxon>
        <taxon>Linaceae</taxon>
        <taxon>Linum</taxon>
    </lineage>
</organism>
<dbReference type="Proteomes" id="UP001497516">
    <property type="component" value="Chromosome 3"/>
</dbReference>